<proteinExistence type="inferred from homology"/>
<comment type="similarity">
    <text evidence="2">Belongs to the auxin efflux carrier (TC 2.A.69) family.</text>
</comment>
<name>A0A1V4IVP2_9CLOT</name>
<evidence type="ECO:0000256" key="5">
    <source>
        <dbReference type="ARBA" id="ARBA00022692"/>
    </source>
</evidence>
<keyword evidence="12" id="KW-1185">Reference proteome</keyword>
<protein>
    <submittedName>
        <fullName evidence="9">AEC family transporter</fullName>
    </submittedName>
    <submittedName>
        <fullName evidence="10">Membrane transport protein</fullName>
    </submittedName>
</protein>
<feature type="transmembrane region" description="Helical" evidence="8">
    <location>
        <begin position="36"/>
        <end position="58"/>
    </location>
</feature>
<dbReference type="OrthoDB" id="9798064at2"/>
<evidence type="ECO:0000313" key="9">
    <source>
        <dbReference type="EMBL" id="MVX67215.1"/>
    </source>
</evidence>
<organism evidence="10 12">
    <name type="scientific">Clostridium chromiireducens</name>
    <dbReference type="NCBI Taxonomy" id="225345"/>
    <lineage>
        <taxon>Bacteria</taxon>
        <taxon>Bacillati</taxon>
        <taxon>Bacillota</taxon>
        <taxon>Clostridia</taxon>
        <taxon>Eubacteriales</taxon>
        <taxon>Clostridiaceae</taxon>
        <taxon>Clostridium</taxon>
    </lineage>
</organism>
<evidence type="ECO:0000256" key="3">
    <source>
        <dbReference type="ARBA" id="ARBA00022448"/>
    </source>
</evidence>
<sequence length="307" mass="34330">MEIPTIMNSIISLFLIILVGVYGSKKGIINSKVTKSLTDILLDITLPCMIISSFSFQYDPGVKINILKTFYYSFSAYAIIGISSFMLMFPVKNEKRIILHFANIFTNTGYIGFPVLNAVYGPEAVMYGSIFNIFFTILLWTYGVMIFKGNIEKMNLAKEMLKALKNPSLIAVYIGVFIMIFDLKLPEVISASANSIGNMTGPLSMIIVGALSYKIKLKEYLRDWTLYYGLTAKLIIIPIILYFISQLINDRTIVSNSVIILASMPAAAMTSIFADSFNIKREYASVFVVATTLFSIFTLPVLLKIIM</sequence>
<dbReference type="Proteomes" id="UP000191056">
    <property type="component" value="Unassembled WGS sequence"/>
</dbReference>
<keyword evidence="5 8" id="KW-0812">Transmembrane</keyword>
<dbReference type="PANTHER" id="PTHR36838:SF1">
    <property type="entry name" value="SLR1864 PROTEIN"/>
    <property type="match status" value="1"/>
</dbReference>
<feature type="transmembrane region" description="Helical" evidence="8">
    <location>
        <begin position="286"/>
        <end position="306"/>
    </location>
</feature>
<evidence type="ECO:0000256" key="4">
    <source>
        <dbReference type="ARBA" id="ARBA00022475"/>
    </source>
</evidence>
<feature type="transmembrane region" description="Helical" evidence="8">
    <location>
        <begin position="6"/>
        <end position="24"/>
    </location>
</feature>
<evidence type="ECO:0000313" key="13">
    <source>
        <dbReference type="Proteomes" id="UP000265930"/>
    </source>
</evidence>
<reference evidence="9" key="3">
    <citation type="submission" date="2019-12" db="EMBL/GenBank/DDBJ databases">
        <title>Microbes associate with the intestines of laboratory mice.</title>
        <authorList>
            <person name="Navarre W."/>
            <person name="Wong E."/>
        </authorList>
    </citation>
    <scope>NUCLEOTIDE SEQUENCE</scope>
    <source>
        <strain evidence="9">NM79_F5</strain>
    </source>
</reference>
<dbReference type="GO" id="GO:0055085">
    <property type="term" value="P:transmembrane transport"/>
    <property type="evidence" value="ECO:0007669"/>
    <property type="project" value="InterPro"/>
</dbReference>
<feature type="transmembrane region" description="Helical" evidence="8">
    <location>
        <begin position="225"/>
        <end position="248"/>
    </location>
</feature>
<dbReference type="GO" id="GO:0005886">
    <property type="term" value="C:plasma membrane"/>
    <property type="evidence" value="ECO:0007669"/>
    <property type="project" value="UniProtKB-SubCell"/>
</dbReference>
<reference evidence="10 12" key="1">
    <citation type="submission" date="2017-03" db="EMBL/GenBank/DDBJ databases">
        <title>Genome sequence of Clostridium chromiireducens DSM 23318.</title>
        <authorList>
            <person name="Poehlein A."/>
            <person name="Daniel R."/>
        </authorList>
    </citation>
    <scope>NUCLEOTIDE SEQUENCE [LARGE SCALE GENOMIC DNA]</scope>
    <source>
        <strain evidence="10 12">DSM 23318</strain>
    </source>
</reference>
<evidence type="ECO:0000256" key="7">
    <source>
        <dbReference type="ARBA" id="ARBA00023136"/>
    </source>
</evidence>
<feature type="transmembrane region" description="Helical" evidence="8">
    <location>
        <begin position="168"/>
        <end position="185"/>
    </location>
</feature>
<dbReference type="Pfam" id="PF03547">
    <property type="entry name" value="Mem_trans"/>
    <property type="match status" value="1"/>
</dbReference>
<comment type="subcellular location">
    <subcellularLocation>
        <location evidence="1">Cell membrane</location>
        <topology evidence="1">Multi-pass membrane protein</topology>
    </subcellularLocation>
</comment>
<keyword evidence="7 8" id="KW-0472">Membrane</keyword>
<dbReference type="InterPro" id="IPR038770">
    <property type="entry name" value="Na+/solute_symporter_sf"/>
</dbReference>
<keyword evidence="3" id="KW-0813">Transport</keyword>
<dbReference type="Proteomes" id="UP000656077">
    <property type="component" value="Unassembled WGS sequence"/>
</dbReference>
<dbReference type="InterPro" id="IPR004776">
    <property type="entry name" value="Mem_transp_PIN-like"/>
</dbReference>
<evidence type="ECO:0000256" key="6">
    <source>
        <dbReference type="ARBA" id="ARBA00022989"/>
    </source>
</evidence>
<feature type="transmembrane region" description="Helical" evidence="8">
    <location>
        <begin position="70"/>
        <end position="89"/>
    </location>
</feature>
<evidence type="ECO:0000256" key="8">
    <source>
        <dbReference type="SAM" id="Phobius"/>
    </source>
</evidence>
<reference evidence="11 13" key="2">
    <citation type="submission" date="2018-08" db="EMBL/GenBank/DDBJ databases">
        <title>Genome of Clostridium chromiireducens C1, DSM12136.</title>
        <authorList>
            <person name="Xing M."/>
            <person name="Wei Y."/>
            <person name="Ang E.L."/>
            <person name="Zhao H."/>
            <person name="Zhang Y."/>
        </authorList>
    </citation>
    <scope>NUCLEOTIDE SEQUENCE [LARGE SCALE GENOMIC DNA]</scope>
    <source>
        <strain evidence="11 13">C1</strain>
    </source>
</reference>
<accession>A0A1V4IVP2</accession>
<dbReference type="STRING" id="225345.CLCHR_14190"/>
<evidence type="ECO:0000313" key="10">
    <source>
        <dbReference type="EMBL" id="OPJ63900.1"/>
    </source>
</evidence>
<feature type="transmembrane region" description="Helical" evidence="8">
    <location>
        <begin position="101"/>
        <end position="120"/>
    </location>
</feature>
<dbReference type="AlphaFoldDB" id="A0A1V4IVP2"/>
<comment type="caution">
    <text evidence="10">The sequence shown here is derived from an EMBL/GenBank/DDBJ whole genome shotgun (WGS) entry which is preliminary data.</text>
</comment>
<dbReference type="EMBL" id="QXDJ01000002">
    <property type="protein sequence ID" value="RII35710.1"/>
    <property type="molecule type" value="Genomic_DNA"/>
</dbReference>
<dbReference type="EMBL" id="WSRQ01000104">
    <property type="protein sequence ID" value="MVX67215.1"/>
    <property type="molecule type" value="Genomic_DNA"/>
</dbReference>
<evidence type="ECO:0000313" key="12">
    <source>
        <dbReference type="Proteomes" id="UP000191056"/>
    </source>
</evidence>
<feature type="transmembrane region" description="Helical" evidence="8">
    <location>
        <begin position="254"/>
        <end position="274"/>
    </location>
</feature>
<dbReference type="Gene3D" id="1.20.1530.20">
    <property type="match status" value="1"/>
</dbReference>
<feature type="transmembrane region" description="Helical" evidence="8">
    <location>
        <begin position="126"/>
        <end position="147"/>
    </location>
</feature>
<keyword evidence="6 8" id="KW-1133">Transmembrane helix</keyword>
<evidence type="ECO:0000313" key="11">
    <source>
        <dbReference type="EMBL" id="RII35710.1"/>
    </source>
</evidence>
<dbReference type="EMBL" id="MZGT01000015">
    <property type="protein sequence ID" value="OPJ63900.1"/>
    <property type="molecule type" value="Genomic_DNA"/>
</dbReference>
<evidence type="ECO:0000256" key="2">
    <source>
        <dbReference type="ARBA" id="ARBA00010145"/>
    </source>
</evidence>
<evidence type="ECO:0000256" key="1">
    <source>
        <dbReference type="ARBA" id="ARBA00004651"/>
    </source>
</evidence>
<dbReference type="Proteomes" id="UP000265930">
    <property type="component" value="Unassembled WGS sequence"/>
</dbReference>
<dbReference type="RefSeq" id="WP_079438991.1">
    <property type="nucleotide sequence ID" value="NZ_MZGT01000015.1"/>
</dbReference>
<dbReference type="PANTHER" id="PTHR36838">
    <property type="entry name" value="AUXIN EFFLUX CARRIER FAMILY PROTEIN"/>
    <property type="match status" value="1"/>
</dbReference>
<gene>
    <name evidence="10" type="ORF">CLCHR_14190</name>
    <name evidence="11" type="ORF">D2A34_11110</name>
    <name evidence="9" type="ORF">GKZ28_26595</name>
</gene>
<keyword evidence="4" id="KW-1003">Cell membrane</keyword>